<proteinExistence type="predicted"/>
<dbReference type="InterPro" id="IPR013320">
    <property type="entry name" value="ConA-like_dom_sf"/>
</dbReference>
<keyword evidence="3" id="KW-0456">Lyase</keyword>
<dbReference type="AlphaFoldDB" id="A0A5C5ZFB2"/>
<evidence type="ECO:0000256" key="1">
    <source>
        <dbReference type="SAM" id="SignalP"/>
    </source>
</evidence>
<protein>
    <submittedName>
        <fullName evidence="3">Alginate lyase</fullName>
        <ecNumber evidence="3">4.2.2.3</ecNumber>
    </submittedName>
</protein>
<dbReference type="EC" id="4.2.2.3" evidence="3"/>
<dbReference type="Gene3D" id="2.60.120.200">
    <property type="match status" value="1"/>
</dbReference>
<gene>
    <name evidence="3" type="primary">alyA</name>
    <name evidence="3" type="ORF">Pla100_62330</name>
</gene>
<keyword evidence="4" id="KW-1185">Reference proteome</keyword>
<dbReference type="InterPro" id="IPR014895">
    <property type="entry name" value="Alginate_lyase_2"/>
</dbReference>
<dbReference type="Proteomes" id="UP000316213">
    <property type="component" value="Unassembled WGS sequence"/>
</dbReference>
<sequence length="252" mass="28737" precursor="true">MCKQLLLIIHVLAWLIAGSATMYAQEDANRALRRFDLSRWKLTLPIADSGSKKPMEISDEQLQRFQDPRHFFISSAEGRPLVFRAHCDGVTTKNSQYPRCELRELQASGESDAAWSTDSESLHTMQLRMAISHVPDVKQHVVAAQIHDADDDLLMLRLEGTKLFVERNDLPVVMLERKYKLGTPFDLQITAGQARVRLSYQGQEMLSWKVSRDGCYFKAGCYTQSNFSKGDTSESYGEVLIYRLQLSNQNRS</sequence>
<dbReference type="RefSeq" id="WP_231603802.1">
    <property type="nucleotide sequence ID" value="NZ_SJPM01000045.1"/>
</dbReference>
<feature type="chain" id="PRO_5022836422" evidence="1">
    <location>
        <begin position="25"/>
        <end position="252"/>
    </location>
</feature>
<feature type="signal peptide" evidence="1">
    <location>
        <begin position="1"/>
        <end position="24"/>
    </location>
</feature>
<organism evidence="3 4">
    <name type="scientific">Neorhodopirellula pilleata</name>
    <dbReference type="NCBI Taxonomy" id="2714738"/>
    <lineage>
        <taxon>Bacteria</taxon>
        <taxon>Pseudomonadati</taxon>
        <taxon>Planctomycetota</taxon>
        <taxon>Planctomycetia</taxon>
        <taxon>Pirellulales</taxon>
        <taxon>Pirellulaceae</taxon>
        <taxon>Neorhodopirellula</taxon>
    </lineage>
</organism>
<feature type="domain" description="Alginate lyase 2" evidence="2">
    <location>
        <begin position="35"/>
        <end position="247"/>
    </location>
</feature>
<name>A0A5C5ZFB2_9BACT</name>
<evidence type="ECO:0000259" key="2">
    <source>
        <dbReference type="Pfam" id="PF08787"/>
    </source>
</evidence>
<dbReference type="GO" id="GO:0045135">
    <property type="term" value="F:poly(beta-D-mannuronate) lyase activity"/>
    <property type="evidence" value="ECO:0007669"/>
    <property type="project" value="UniProtKB-EC"/>
</dbReference>
<evidence type="ECO:0000313" key="3">
    <source>
        <dbReference type="EMBL" id="TWT86064.1"/>
    </source>
</evidence>
<evidence type="ECO:0000313" key="4">
    <source>
        <dbReference type="Proteomes" id="UP000316213"/>
    </source>
</evidence>
<reference evidence="3 4" key="1">
    <citation type="submission" date="2019-02" db="EMBL/GenBank/DDBJ databases">
        <title>Deep-cultivation of Planctomycetes and their phenomic and genomic characterization uncovers novel biology.</title>
        <authorList>
            <person name="Wiegand S."/>
            <person name="Jogler M."/>
            <person name="Boedeker C."/>
            <person name="Pinto D."/>
            <person name="Vollmers J."/>
            <person name="Rivas-Marin E."/>
            <person name="Kohn T."/>
            <person name="Peeters S.H."/>
            <person name="Heuer A."/>
            <person name="Rast P."/>
            <person name="Oberbeckmann S."/>
            <person name="Bunk B."/>
            <person name="Jeske O."/>
            <person name="Meyerdierks A."/>
            <person name="Storesund J.E."/>
            <person name="Kallscheuer N."/>
            <person name="Luecker S."/>
            <person name="Lage O.M."/>
            <person name="Pohl T."/>
            <person name="Merkel B.J."/>
            <person name="Hornburger P."/>
            <person name="Mueller R.-W."/>
            <person name="Bruemmer F."/>
            <person name="Labrenz M."/>
            <person name="Spormann A.M."/>
            <person name="Op Den Camp H."/>
            <person name="Overmann J."/>
            <person name="Amann R."/>
            <person name="Jetten M.S.M."/>
            <person name="Mascher T."/>
            <person name="Medema M.H."/>
            <person name="Devos D.P."/>
            <person name="Kaster A.-K."/>
            <person name="Ovreas L."/>
            <person name="Rohde M."/>
            <person name="Galperin M.Y."/>
            <person name="Jogler C."/>
        </authorList>
    </citation>
    <scope>NUCLEOTIDE SEQUENCE [LARGE SCALE GENOMIC DNA]</scope>
    <source>
        <strain evidence="3 4">Pla100</strain>
    </source>
</reference>
<keyword evidence="1" id="KW-0732">Signal</keyword>
<comment type="caution">
    <text evidence="3">The sequence shown here is derived from an EMBL/GenBank/DDBJ whole genome shotgun (WGS) entry which is preliminary data.</text>
</comment>
<accession>A0A5C5ZFB2</accession>
<dbReference type="EMBL" id="SJPM01000045">
    <property type="protein sequence ID" value="TWT86064.1"/>
    <property type="molecule type" value="Genomic_DNA"/>
</dbReference>
<dbReference type="SUPFAM" id="SSF49899">
    <property type="entry name" value="Concanavalin A-like lectins/glucanases"/>
    <property type="match status" value="1"/>
</dbReference>
<dbReference type="Pfam" id="PF08787">
    <property type="entry name" value="Alginate_lyase2"/>
    <property type="match status" value="1"/>
</dbReference>